<keyword evidence="3" id="KW-0808">Transferase</keyword>
<dbReference type="Pfam" id="PF03734">
    <property type="entry name" value="YkuD"/>
    <property type="match status" value="1"/>
</dbReference>
<dbReference type="PROSITE" id="PS52029">
    <property type="entry name" value="LD_TPASE"/>
    <property type="match status" value="1"/>
</dbReference>
<evidence type="ECO:0000256" key="5">
    <source>
        <dbReference type="ARBA" id="ARBA00022984"/>
    </source>
</evidence>
<evidence type="ECO:0000256" key="8">
    <source>
        <dbReference type="SAM" id="SignalP"/>
    </source>
</evidence>
<protein>
    <recommendedName>
        <fullName evidence="9">L,D-TPase catalytic domain-containing protein</fullName>
    </recommendedName>
</protein>
<dbReference type="InterPro" id="IPR052905">
    <property type="entry name" value="LD-transpeptidase_YkuD-like"/>
</dbReference>
<keyword evidence="6 7" id="KW-0961">Cell wall biogenesis/degradation</keyword>
<dbReference type="OrthoDB" id="9778545at2"/>
<evidence type="ECO:0000256" key="1">
    <source>
        <dbReference type="ARBA" id="ARBA00004752"/>
    </source>
</evidence>
<dbReference type="GO" id="GO:0009252">
    <property type="term" value="P:peptidoglycan biosynthetic process"/>
    <property type="evidence" value="ECO:0007669"/>
    <property type="project" value="UniProtKB-UniPathway"/>
</dbReference>
<dbReference type="GO" id="GO:0016740">
    <property type="term" value="F:transferase activity"/>
    <property type="evidence" value="ECO:0007669"/>
    <property type="project" value="UniProtKB-KW"/>
</dbReference>
<dbReference type="KEGG" id="smag:AN936_03635"/>
<evidence type="ECO:0000256" key="4">
    <source>
        <dbReference type="ARBA" id="ARBA00022960"/>
    </source>
</evidence>
<dbReference type="GO" id="GO:0004180">
    <property type="term" value="F:carboxypeptidase activity"/>
    <property type="evidence" value="ECO:0007669"/>
    <property type="project" value="UniProtKB-ARBA"/>
</dbReference>
<dbReference type="CDD" id="cd16913">
    <property type="entry name" value="YkuD_like"/>
    <property type="match status" value="1"/>
</dbReference>
<dbReference type="RefSeq" id="WP_054586940.1">
    <property type="nucleotide sequence ID" value="NZ_CP012700.1"/>
</dbReference>
<comment type="pathway">
    <text evidence="1 7">Cell wall biogenesis; peptidoglycan biosynthesis.</text>
</comment>
<dbReference type="UniPathway" id="UPA00219"/>
<dbReference type="PATRIC" id="fig|33050.5.peg.755"/>
<dbReference type="GO" id="GO:0008360">
    <property type="term" value="P:regulation of cell shape"/>
    <property type="evidence" value="ECO:0007669"/>
    <property type="project" value="UniProtKB-UniRule"/>
</dbReference>
<feature type="active site" description="Nucleophile" evidence="7">
    <location>
        <position position="379"/>
    </location>
</feature>
<dbReference type="Pfam" id="PF20142">
    <property type="entry name" value="Scaffold"/>
    <property type="match status" value="1"/>
</dbReference>
<organism evidence="10 11">
    <name type="scientific">Sphingopyxis macrogoltabida</name>
    <name type="common">Sphingomonas macrogoltabidus</name>
    <dbReference type="NCBI Taxonomy" id="33050"/>
    <lineage>
        <taxon>Bacteria</taxon>
        <taxon>Pseudomonadati</taxon>
        <taxon>Pseudomonadota</taxon>
        <taxon>Alphaproteobacteria</taxon>
        <taxon>Sphingomonadales</taxon>
        <taxon>Sphingomonadaceae</taxon>
        <taxon>Sphingopyxis</taxon>
    </lineage>
</organism>
<feature type="active site" description="Proton donor/acceptor" evidence="7">
    <location>
        <position position="360"/>
    </location>
</feature>
<evidence type="ECO:0000256" key="3">
    <source>
        <dbReference type="ARBA" id="ARBA00022679"/>
    </source>
</evidence>
<keyword evidence="4 7" id="KW-0133">Cell shape</keyword>
<evidence type="ECO:0000259" key="9">
    <source>
        <dbReference type="PROSITE" id="PS52029"/>
    </source>
</evidence>
<dbReference type="EMBL" id="CP012700">
    <property type="protein sequence ID" value="ALH79490.1"/>
    <property type="molecule type" value="Genomic_DNA"/>
</dbReference>
<dbReference type="InterPro" id="IPR045380">
    <property type="entry name" value="LD_TPept_scaffold_dom"/>
</dbReference>
<evidence type="ECO:0000256" key="7">
    <source>
        <dbReference type="PROSITE-ProRule" id="PRU01373"/>
    </source>
</evidence>
<evidence type="ECO:0000256" key="6">
    <source>
        <dbReference type="ARBA" id="ARBA00023316"/>
    </source>
</evidence>
<dbReference type="Gene3D" id="2.40.440.10">
    <property type="entry name" value="L,D-transpeptidase catalytic domain-like"/>
    <property type="match status" value="1"/>
</dbReference>
<sequence>MPHGRGTRRRRVPLFLIALALGAGFQPPAIAAPKAARAAPVPAAVLDAMRAEAGGDLRRFYAERGFKPLWVGPGGVGPQAATLIAYLDSADLDGLKPSSYDVDELRALVARARTGNPQALADAELALSDAFARYVRDQRGAGRAKMTYADKALKPKRPDTLTVLRAAAFPKSFAAYVDDMGWMSEHYVRLRRLVGHAQKQGASKAEMARLRLNLDRARVLPGPWVHHVVVDASSGQLWYYGDGKRAGTMKVVVGAPETQTPMLAGKLQWAILNPYWNVPDYLAEKSIAPKVLAGRSLASLRMEALSDWGPNPRKLSQSEIDWHAVASGSQVLRLRELPGGANSMGKVKFLFPNKEGIYLHDTPARDLLAKPDRHFSNGCIRLENAAELGQWLMQRSIRTKSKAPEQAVALPVQVPVYLTYITAVATERGVAFRNDVYGRDG</sequence>
<evidence type="ECO:0000256" key="2">
    <source>
        <dbReference type="ARBA" id="ARBA00005992"/>
    </source>
</evidence>
<proteinExistence type="inferred from homology"/>
<name>A0A0N9U3A6_SPHMC</name>
<feature type="chain" id="PRO_5006038790" description="L,D-TPase catalytic domain-containing protein" evidence="8">
    <location>
        <begin position="32"/>
        <end position="441"/>
    </location>
</feature>
<evidence type="ECO:0000313" key="10">
    <source>
        <dbReference type="EMBL" id="ALH79490.1"/>
    </source>
</evidence>
<gene>
    <name evidence="10" type="ORF">AN936_03635</name>
</gene>
<accession>A0A0N9U3A6</accession>
<feature type="domain" description="L,D-TPase catalytic" evidence="9">
    <location>
        <begin position="226"/>
        <end position="415"/>
    </location>
</feature>
<dbReference type="Proteomes" id="UP000058074">
    <property type="component" value="Chromosome"/>
</dbReference>
<comment type="similarity">
    <text evidence="2">Belongs to the YkuD family.</text>
</comment>
<dbReference type="AlphaFoldDB" id="A0A0N9U3A6"/>
<keyword evidence="5 7" id="KW-0573">Peptidoglycan synthesis</keyword>
<dbReference type="PANTHER" id="PTHR41533:SF2">
    <property type="entry name" value="BLR7131 PROTEIN"/>
    <property type="match status" value="1"/>
</dbReference>
<dbReference type="SUPFAM" id="SSF141523">
    <property type="entry name" value="L,D-transpeptidase catalytic domain-like"/>
    <property type="match status" value="1"/>
</dbReference>
<keyword evidence="8" id="KW-0732">Signal</keyword>
<dbReference type="InterPro" id="IPR005490">
    <property type="entry name" value="LD_TPept_cat_dom"/>
</dbReference>
<feature type="signal peptide" evidence="8">
    <location>
        <begin position="1"/>
        <end position="31"/>
    </location>
</feature>
<dbReference type="PANTHER" id="PTHR41533">
    <property type="entry name" value="L,D-TRANSPEPTIDASE HI_1667-RELATED"/>
    <property type="match status" value="1"/>
</dbReference>
<dbReference type="GO" id="GO:0071555">
    <property type="term" value="P:cell wall organization"/>
    <property type="evidence" value="ECO:0007669"/>
    <property type="project" value="UniProtKB-UniRule"/>
</dbReference>
<reference evidence="10 11" key="1">
    <citation type="journal article" date="2015" name="Genome Announc.">
        <title>Complete Genome Sequence of Polypropylene Glycol- and Polyethylene Glycol-Degrading Sphingopyxis macrogoltabida Strain EY-1.</title>
        <authorList>
            <person name="Ohtsubo Y."/>
            <person name="Nagata Y."/>
            <person name="Numata M."/>
            <person name="Tsuchikane K."/>
            <person name="Hosoyama A."/>
            <person name="Yamazoe A."/>
            <person name="Tsuda M."/>
            <person name="Fujita N."/>
            <person name="Kawai F."/>
        </authorList>
    </citation>
    <scope>NUCLEOTIDE SEQUENCE [LARGE SCALE GENOMIC DNA]</scope>
    <source>
        <strain evidence="10 11">EY-1</strain>
    </source>
</reference>
<evidence type="ECO:0000313" key="11">
    <source>
        <dbReference type="Proteomes" id="UP000058074"/>
    </source>
</evidence>
<dbReference type="InterPro" id="IPR038063">
    <property type="entry name" value="Transpep_catalytic_dom"/>
</dbReference>